<dbReference type="GO" id="GO:0097037">
    <property type="term" value="P:heme export"/>
    <property type="evidence" value="ECO:0007669"/>
    <property type="project" value="TreeGrafter"/>
</dbReference>
<evidence type="ECO:0000256" key="1">
    <source>
        <dbReference type="ARBA" id="ARBA00004141"/>
    </source>
</evidence>
<evidence type="ECO:0000256" key="3">
    <source>
        <dbReference type="ARBA" id="ARBA00022989"/>
    </source>
</evidence>
<dbReference type="VEuPathDB" id="VectorBase:LDEU007091"/>
<feature type="transmembrane region" description="Helical" evidence="5">
    <location>
        <begin position="51"/>
        <end position="69"/>
    </location>
</feature>
<dbReference type="GO" id="GO:0016020">
    <property type="term" value="C:membrane"/>
    <property type="evidence" value="ECO:0007669"/>
    <property type="project" value="UniProtKB-SubCell"/>
</dbReference>
<reference evidence="6 7" key="1">
    <citation type="journal article" date="2018" name="Gigascience">
        <title>Genomes of trombidid mites reveal novel predicted allergens and laterally-transferred genes associated with secondary metabolism.</title>
        <authorList>
            <person name="Dong X."/>
            <person name="Chaisiri K."/>
            <person name="Xia D."/>
            <person name="Armstrong S.D."/>
            <person name="Fang Y."/>
            <person name="Donnelly M.J."/>
            <person name="Kadowaki T."/>
            <person name="McGarry J.W."/>
            <person name="Darby A.C."/>
            <person name="Makepeace B.L."/>
        </authorList>
    </citation>
    <scope>NUCLEOTIDE SEQUENCE [LARGE SCALE GENOMIC DNA]</scope>
    <source>
        <strain evidence="6">UoL-UT</strain>
    </source>
</reference>
<dbReference type="InterPro" id="IPR049680">
    <property type="entry name" value="FLVCR1-2_SLC49-like"/>
</dbReference>
<keyword evidence="3 5" id="KW-1133">Transmembrane helix</keyword>
<dbReference type="PANTHER" id="PTHR10924:SF4">
    <property type="entry name" value="GH15861P"/>
    <property type="match status" value="1"/>
</dbReference>
<keyword evidence="6" id="KW-0675">Receptor</keyword>
<name>A0A443SBN8_9ACAR</name>
<evidence type="ECO:0000256" key="4">
    <source>
        <dbReference type="ARBA" id="ARBA00023136"/>
    </source>
</evidence>
<keyword evidence="7" id="KW-1185">Reference proteome</keyword>
<comment type="caution">
    <text evidence="6">The sequence shown here is derived from an EMBL/GenBank/DDBJ whole genome shotgun (WGS) entry which is preliminary data.</text>
</comment>
<dbReference type="OrthoDB" id="422206at2759"/>
<dbReference type="SUPFAM" id="SSF103473">
    <property type="entry name" value="MFS general substrate transporter"/>
    <property type="match status" value="1"/>
</dbReference>
<keyword evidence="2 5" id="KW-0812">Transmembrane</keyword>
<evidence type="ECO:0000313" key="6">
    <source>
        <dbReference type="EMBL" id="RWS24949.1"/>
    </source>
</evidence>
<feature type="transmembrane region" description="Helical" evidence="5">
    <location>
        <begin position="75"/>
        <end position="100"/>
    </location>
</feature>
<dbReference type="EMBL" id="NCKV01004228">
    <property type="protein sequence ID" value="RWS24949.1"/>
    <property type="molecule type" value="Genomic_DNA"/>
</dbReference>
<gene>
    <name evidence="6" type="ORF">B4U80_13835</name>
</gene>
<keyword evidence="4 5" id="KW-0472">Membrane</keyword>
<comment type="subcellular location">
    <subcellularLocation>
        <location evidence="1">Membrane</location>
        <topology evidence="1">Multi-pass membrane protein</topology>
    </subcellularLocation>
</comment>
<dbReference type="InterPro" id="IPR036259">
    <property type="entry name" value="MFS_trans_sf"/>
</dbReference>
<accession>A0A443SBN8</accession>
<feature type="transmembrane region" description="Helical" evidence="5">
    <location>
        <begin position="112"/>
        <end position="134"/>
    </location>
</feature>
<dbReference type="GO" id="GO:0020037">
    <property type="term" value="F:heme binding"/>
    <property type="evidence" value="ECO:0007669"/>
    <property type="project" value="TreeGrafter"/>
</dbReference>
<evidence type="ECO:0000256" key="5">
    <source>
        <dbReference type="SAM" id="Phobius"/>
    </source>
</evidence>
<dbReference type="GO" id="GO:0015232">
    <property type="term" value="F:heme transmembrane transporter activity"/>
    <property type="evidence" value="ECO:0007669"/>
    <property type="project" value="TreeGrafter"/>
</dbReference>
<dbReference type="PANTHER" id="PTHR10924">
    <property type="entry name" value="MAJOR FACILITATOR SUPERFAMILY PROTEIN-RELATED"/>
    <property type="match status" value="1"/>
</dbReference>
<dbReference type="Gene3D" id="1.20.1250.20">
    <property type="entry name" value="MFS general substrate transporter like domains"/>
    <property type="match status" value="1"/>
</dbReference>
<proteinExistence type="predicted"/>
<sequence>MQLTIIANITENYYHVSNEEVNLTSIISFVAVVLLTIPSNFLLAKVGIRNYIILAAAFNFGGTVVKYIGVDPKSFYLMLLGQALVAISGVNIESLSPLLARIWFPVGQVSRATSFGLLSTFVGILLAMTVPVLIVPNSNIVEDVKRGFTLLFIVQTLISEKNQKETTTMMIVQN</sequence>
<feature type="transmembrane region" description="Helical" evidence="5">
    <location>
        <begin position="23"/>
        <end position="44"/>
    </location>
</feature>
<dbReference type="AlphaFoldDB" id="A0A443SBN8"/>
<dbReference type="Proteomes" id="UP000288716">
    <property type="component" value="Unassembled WGS sequence"/>
</dbReference>
<evidence type="ECO:0000256" key="2">
    <source>
        <dbReference type="ARBA" id="ARBA00022692"/>
    </source>
</evidence>
<evidence type="ECO:0000313" key="7">
    <source>
        <dbReference type="Proteomes" id="UP000288716"/>
    </source>
</evidence>
<organism evidence="6 7">
    <name type="scientific">Leptotrombidium deliense</name>
    <dbReference type="NCBI Taxonomy" id="299467"/>
    <lineage>
        <taxon>Eukaryota</taxon>
        <taxon>Metazoa</taxon>
        <taxon>Ecdysozoa</taxon>
        <taxon>Arthropoda</taxon>
        <taxon>Chelicerata</taxon>
        <taxon>Arachnida</taxon>
        <taxon>Acari</taxon>
        <taxon>Acariformes</taxon>
        <taxon>Trombidiformes</taxon>
        <taxon>Prostigmata</taxon>
        <taxon>Anystina</taxon>
        <taxon>Parasitengona</taxon>
        <taxon>Trombiculoidea</taxon>
        <taxon>Trombiculidae</taxon>
        <taxon>Leptotrombidium</taxon>
    </lineage>
</organism>
<protein>
    <submittedName>
        <fullName evidence="6">Feline leukemia virus subgroup C receptor-related protein 1-like isoform X4</fullName>
    </submittedName>
</protein>